<name>A0AAU7F506_9NEIS</name>
<accession>A0AAU7F506</accession>
<evidence type="ECO:0000256" key="1">
    <source>
        <dbReference type="SAM" id="MobiDB-lite"/>
    </source>
</evidence>
<gene>
    <name evidence="2" type="ORF">ABHF33_10990</name>
</gene>
<organism evidence="2">
    <name type="scientific">Chitinibacter mangrovi</name>
    <dbReference type="NCBI Taxonomy" id="3153927"/>
    <lineage>
        <taxon>Bacteria</taxon>
        <taxon>Pseudomonadati</taxon>
        <taxon>Pseudomonadota</taxon>
        <taxon>Betaproteobacteria</taxon>
        <taxon>Neisseriales</taxon>
        <taxon>Chitinibacteraceae</taxon>
        <taxon>Chitinibacter</taxon>
    </lineage>
</organism>
<evidence type="ECO:0000313" key="2">
    <source>
        <dbReference type="EMBL" id="XBL99596.1"/>
    </source>
</evidence>
<proteinExistence type="predicted"/>
<protein>
    <submittedName>
        <fullName evidence="2">Uncharacterized protein</fullName>
    </submittedName>
</protein>
<sequence length="138" mass="15194">MTNPTFNPMPDHHVLKDAIDRIAKVYDFGGAYDVAPNQHSPRDRFNVYNMGNLAGQTAYAMAAHAAEGNPAALIDYCKSALLVHLFGSAKIDQLTAKKQAKAAFIIGLLGDLEDAFGQPPPKLRPSYRLHRLPTQRHK</sequence>
<dbReference type="EMBL" id="CP157355">
    <property type="protein sequence ID" value="XBL99596.1"/>
    <property type="molecule type" value="Genomic_DNA"/>
</dbReference>
<reference evidence="2" key="1">
    <citation type="submission" date="2024-05" db="EMBL/GenBank/DDBJ databases">
        <authorList>
            <person name="Yang L."/>
            <person name="Pan L."/>
        </authorList>
    </citation>
    <scope>NUCLEOTIDE SEQUENCE</scope>
    <source>
        <strain evidence="2">FCG-7</strain>
    </source>
</reference>
<feature type="region of interest" description="Disordered" evidence="1">
    <location>
        <begin position="119"/>
        <end position="138"/>
    </location>
</feature>
<dbReference type="KEGG" id="cmav:ABHF33_10990"/>
<dbReference type="AlphaFoldDB" id="A0AAU7F506"/>
<dbReference type="RefSeq" id="WP_348944012.1">
    <property type="nucleotide sequence ID" value="NZ_CP157355.1"/>
</dbReference>
<feature type="compositionally biased region" description="Basic residues" evidence="1">
    <location>
        <begin position="125"/>
        <end position="138"/>
    </location>
</feature>